<reference evidence="2" key="2">
    <citation type="submission" date="2018-02" db="UniProtKB">
        <authorList>
            <consortium name="EnsemblPlants"/>
        </authorList>
    </citation>
    <scope>IDENTIFICATION</scope>
    <source>
        <strain evidence="2">Williams 82</strain>
    </source>
</reference>
<sequence>MHVAQDDLAGFEGTRRPGWFYKPGLGSAHKKIKLDHLYDIVLMSHYYQPKKNFSAFETECLAIGTIPKNLAAAAKDPFSSSSFFTLELVAAARHRTWSATRWSPCTCHLGLQLAAQNHKLAATPRRCTPGSALTAAPWSHFQWW</sequence>
<dbReference type="EnsemblPlants" id="KRH20141">
    <property type="protein sequence ID" value="KRH20141"/>
    <property type="gene ID" value="GLYMA_13G159200"/>
</dbReference>
<dbReference type="Proteomes" id="UP000008827">
    <property type="component" value="Chromosome 13"/>
</dbReference>
<name>A0A0R0GP03_SOYBN</name>
<dbReference type="EMBL" id="CM000846">
    <property type="protein sequence ID" value="KRH20141.1"/>
    <property type="molecule type" value="Genomic_DNA"/>
</dbReference>
<proteinExistence type="predicted"/>
<dbReference type="Gramene" id="KRH20141">
    <property type="protein sequence ID" value="KRH20141"/>
    <property type="gene ID" value="GLYMA_13G159200"/>
</dbReference>
<dbReference type="InParanoid" id="A0A0R0GP03"/>
<keyword evidence="3" id="KW-1185">Reference proteome</keyword>
<evidence type="ECO:0000313" key="2">
    <source>
        <dbReference type="EnsemblPlants" id="KRH20141"/>
    </source>
</evidence>
<protein>
    <submittedName>
        <fullName evidence="1 2">Uncharacterized protein</fullName>
    </submittedName>
</protein>
<gene>
    <name evidence="1" type="ORF">GLYMA_13G159200</name>
</gene>
<accession>A0A0R0GP03</accession>
<evidence type="ECO:0000313" key="1">
    <source>
        <dbReference type="EMBL" id="KRH20141.1"/>
    </source>
</evidence>
<reference evidence="1 2" key="1">
    <citation type="journal article" date="2010" name="Nature">
        <title>Genome sequence of the palaeopolyploid soybean.</title>
        <authorList>
            <person name="Schmutz J."/>
            <person name="Cannon S.B."/>
            <person name="Schlueter J."/>
            <person name="Ma J."/>
            <person name="Mitros T."/>
            <person name="Nelson W."/>
            <person name="Hyten D.L."/>
            <person name="Song Q."/>
            <person name="Thelen J.J."/>
            <person name="Cheng J."/>
            <person name="Xu D."/>
            <person name="Hellsten U."/>
            <person name="May G.D."/>
            <person name="Yu Y."/>
            <person name="Sakurai T."/>
            <person name="Umezawa T."/>
            <person name="Bhattacharyya M.K."/>
            <person name="Sandhu D."/>
            <person name="Valliyodan B."/>
            <person name="Lindquist E."/>
            <person name="Peto M."/>
            <person name="Grant D."/>
            <person name="Shu S."/>
            <person name="Goodstein D."/>
            <person name="Barry K."/>
            <person name="Futrell-Griggs M."/>
            <person name="Abernathy B."/>
            <person name="Du J."/>
            <person name="Tian Z."/>
            <person name="Zhu L."/>
            <person name="Gill N."/>
            <person name="Joshi T."/>
            <person name="Libault M."/>
            <person name="Sethuraman A."/>
            <person name="Zhang X.-C."/>
            <person name="Shinozaki K."/>
            <person name="Nguyen H.T."/>
            <person name="Wing R.A."/>
            <person name="Cregan P."/>
            <person name="Specht J."/>
            <person name="Grimwood J."/>
            <person name="Rokhsar D."/>
            <person name="Stacey G."/>
            <person name="Shoemaker R.C."/>
            <person name="Jackson S.A."/>
        </authorList>
    </citation>
    <scope>NUCLEOTIDE SEQUENCE</scope>
    <source>
        <strain evidence="2">cv. Williams 82</strain>
        <tissue evidence="1">Callus</tissue>
    </source>
</reference>
<evidence type="ECO:0000313" key="3">
    <source>
        <dbReference type="Proteomes" id="UP000008827"/>
    </source>
</evidence>
<organism evidence="1">
    <name type="scientific">Glycine max</name>
    <name type="common">Soybean</name>
    <name type="synonym">Glycine hispida</name>
    <dbReference type="NCBI Taxonomy" id="3847"/>
    <lineage>
        <taxon>Eukaryota</taxon>
        <taxon>Viridiplantae</taxon>
        <taxon>Streptophyta</taxon>
        <taxon>Embryophyta</taxon>
        <taxon>Tracheophyta</taxon>
        <taxon>Spermatophyta</taxon>
        <taxon>Magnoliopsida</taxon>
        <taxon>eudicotyledons</taxon>
        <taxon>Gunneridae</taxon>
        <taxon>Pentapetalae</taxon>
        <taxon>rosids</taxon>
        <taxon>fabids</taxon>
        <taxon>Fabales</taxon>
        <taxon>Fabaceae</taxon>
        <taxon>Papilionoideae</taxon>
        <taxon>50 kb inversion clade</taxon>
        <taxon>NPAAA clade</taxon>
        <taxon>indigoferoid/millettioid clade</taxon>
        <taxon>Phaseoleae</taxon>
        <taxon>Glycine</taxon>
        <taxon>Glycine subgen. Soja</taxon>
    </lineage>
</organism>
<reference evidence="1" key="3">
    <citation type="submission" date="2018-07" db="EMBL/GenBank/DDBJ databases">
        <title>WGS assembly of Glycine max.</title>
        <authorList>
            <person name="Schmutz J."/>
            <person name="Cannon S."/>
            <person name="Schlueter J."/>
            <person name="Ma J."/>
            <person name="Mitros T."/>
            <person name="Nelson W."/>
            <person name="Hyten D."/>
            <person name="Song Q."/>
            <person name="Thelen J."/>
            <person name="Cheng J."/>
            <person name="Xu D."/>
            <person name="Hellsten U."/>
            <person name="May G."/>
            <person name="Yu Y."/>
            <person name="Sakurai T."/>
            <person name="Umezawa T."/>
            <person name="Bhattacharyya M."/>
            <person name="Sandhu D."/>
            <person name="Valliyodan B."/>
            <person name="Lindquist E."/>
            <person name="Peto M."/>
            <person name="Grant D."/>
            <person name="Shu S."/>
            <person name="Goodstein D."/>
            <person name="Barry K."/>
            <person name="Futrell-Griggs M."/>
            <person name="Abernathy B."/>
            <person name="Du J."/>
            <person name="Tian Z."/>
            <person name="Zhu L."/>
            <person name="Gill N."/>
            <person name="Joshi T."/>
            <person name="Libault M."/>
            <person name="Sethuraman A."/>
            <person name="Zhang X."/>
            <person name="Shinozaki K."/>
            <person name="Nguyen H."/>
            <person name="Wing R."/>
            <person name="Cregan P."/>
            <person name="Specht J."/>
            <person name="Grimwood J."/>
            <person name="Rokhsar D."/>
            <person name="Stacey G."/>
            <person name="Shoemaker R."/>
            <person name="Jackson S."/>
        </authorList>
    </citation>
    <scope>NUCLEOTIDE SEQUENCE</scope>
    <source>
        <tissue evidence="1">Callus</tissue>
    </source>
</reference>
<dbReference type="AlphaFoldDB" id="A0A0R0GP03"/>